<evidence type="ECO:0000256" key="7">
    <source>
        <dbReference type="ARBA" id="ARBA00068530"/>
    </source>
</evidence>
<reference evidence="11 12" key="1">
    <citation type="submission" date="2009-12" db="EMBL/GenBank/DDBJ databases">
        <title>The Genome Sequence of Anolis carolinensis (Green Anole Lizard).</title>
        <authorList>
            <consortium name="The Genome Sequencing Platform"/>
            <person name="Di Palma F."/>
            <person name="Alfoldi J."/>
            <person name="Heiman D."/>
            <person name="Young S."/>
            <person name="Grabherr M."/>
            <person name="Johnson J."/>
            <person name="Lander E.S."/>
            <person name="Lindblad-Toh K."/>
        </authorList>
    </citation>
    <scope>NUCLEOTIDE SEQUENCE [LARGE SCALE GENOMIC DNA]</scope>
    <source>
        <strain evidence="11 12">JBL SC #1</strain>
    </source>
</reference>
<dbReference type="InParanoid" id="G1KN42"/>
<evidence type="ECO:0000313" key="12">
    <source>
        <dbReference type="Proteomes" id="UP000001646"/>
    </source>
</evidence>
<dbReference type="Proteomes" id="UP000001646">
    <property type="component" value="Chromosome 6"/>
</dbReference>
<dbReference type="Bgee" id="ENSACAG00000013023">
    <property type="expression patterns" value="Expressed in dewlap and 12 other cell types or tissues"/>
</dbReference>
<evidence type="ECO:0000256" key="9">
    <source>
        <dbReference type="ARBA" id="ARBA00083562"/>
    </source>
</evidence>
<dbReference type="GO" id="GO:0019237">
    <property type="term" value="F:centromeric DNA binding"/>
    <property type="evidence" value="ECO:0007669"/>
    <property type="project" value="InterPro"/>
</dbReference>
<reference evidence="11" key="3">
    <citation type="submission" date="2025-09" db="UniProtKB">
        <authorList>
            <consortium name="Ensembl"/>
        </authorList>
    </citation>
    <scope>IDENTIFICATION</scope>
</reference>
<dbReference type="GO" id="GO:0005634">
    <property type="term" value="C:nucleus"/>
    <property type="evidence" value="ECO:0007669"/>
    <property type="project" value="UniProtKB-SubCell"/>
</dbReference>
<dbReference type="STRING" id="28377.ENSACAP00000012778"/>
<protein>
    <recommendedName>
        <fullName evidence="7">Centromere protein C</fullName>
    </recommendedName>
    <alternativeName>
        <fullName evidence="8">Centromere autoantigen C</fullName>
    </alternativeName>
    <alternativeName>
        <fullName evidence="9">Centromere protein C 1</fullName>
    </alternativeName>
</protein>
<comment type="similarity">
    <text evidence="2">Belongs to the CENP-C/MIF2 family.</text>
</comment>
<keyword evidence="4" id="KW-0539">Nucleus</keyword>
<evidence type="ECO:0000256" key="6">
    <source>
        <dbReference type="ARBA" id="ARBA00064952"/>
    </source>
</evidence>
<dbReference type="InterPro" id="IPR011051">
    <property type="entry name" value="RmlC_Cupin_sf"/>
</dbReference>
<evidence type="ECO:0000256" key="5">
    <source>
        <dbReference type="ARBA" id="ARBA00053516"/>
    </source>
</evidence>
<comment type="subcellular location">
    <subcellularLocation>
        <location evidence="1">Nucleus</location>
    </subcellularLocation>
</comment>
<dbReference type="HOGENOM" id="CLU_077846_0_0_1"/>
<evidence type="ECO:0000256" key="1">
    <source>
        <dbReference type="ARBA" id="ARBA00004123"/>
    </source>
</evidence>
<dbReference type="eggNOG" id="ENOG502RYQH">
    <property type="taxonomic scope" value="Eukaryota"/>
</dbReference>
<dbReference type="Gene3D" id="2.60.120.10">
    <property type="entry name" value="Jelly Rolls"/>
    <property type="match status" value="1"/>
</dbReference>
<comment type="function">
    <text evidence="5">Component of the CENPA-NAC (nucleosome-associated) complex, a complex that plays a central role in assembly of kinetochore proteins, mitotic progression and chromosome segregation. The CENPA-NAC complex recruits the CENPA-CAD (nucleosome distal) complex and may be involved in incorporation of newly synthesized CENPA into centromeres. CENPC recruits DNA methylation and DNMT3B to both centromeric and pericentromeric satellite repeats and regulates the histone code in these regions.</text>
</comment>
<reference evidence="11" key="2">
    <citation type="submission" date="2025-08" db="UniProtKB">
        <authorList>
            <consortium name="Ensembl"/>
        </authorList>
    </citation>
    <scope>IDENTIFICATION</scope>
</reference>
<evidence type="ECO:0000313" key="11">
    <source>
        <dbReference type="Ensembl" id="ENSACAP00000012778.3"/>
    </source>
</evidence>
<keyword evidence="3" id="KW-0238">DNA-binding</keyword>
<dbReference type="InterPro" id="IPR028386">
    <property type="entry name" value="CENP-C/Mif2/cnp3"/>
</dbReference>
<dbReference type="GeneTree" id="ENSGT00390000016737"/>
<dbReference type="SUPFAM" id="SSF51182">
    <property type="entry name" value="RmlC-like cupins"/>
    <property type="match status" value="1"/>
</dbReference>
<sequence>MLVCVVAVVVVIVIIIITVESHLSNTRLSNIQDHPTHFSSQCFQYIVIFWILPTNTPNVRRTKRMRIKPLEYWRGERVKYRTRPSGGFVFHGIISPEQKEPIKPKSKKTTNPVMELGMSSLQYIYNMPESSLQDPPQPAVVFDVESNQGVLLQCVNTGTSHLHFINNEAVSIYKYLTTPSFSAGKMILKPLKEKGYQYSYTDTLVFNITKGKILLTLYDQYYHLTVGDYFFIPPGNVYNIRNLLNKECIILFTQLKGKR</sequence>
<name>G1KN42_ANOCA</name>
<dbReference type="FunFam" id="2.60.120.10:FF:000033">
    <property type="entry name" value="Centromere protein C 1"/>
    <property type="match status" value="1"/>
</dbReference>
<evidence type="ECO:0000256" key="4">
    <source>
        <dbReference type="ARBA" id="ARBA00023242"/>
    </source>
</evidence>
<dbReference type="PANTHER" id="PTHR16684">
    <property type="entry name" value="CENTROMERE PROTEIN C"/>
    <property type="match status" value="1"/>
</dbReference>
<organism evidence="11 12">
    <name type="scientific">Anolis carolinensis</name>
    <name type="common">Green anole</name>
    <name type="synonym">American chameleon</name>
    <dbReference type="NCBI Taxonomy" id="28377"/>
    <lineage>
        <taxon>Eukaryota</taxon>
        <taxon>Metazoa</taxon>
        <taxon>Chordata</taxon>
        <taxon>Craniata</taxon>
        <taxon>Vertebrata</taxon>
        <taxon>Euteleostomi</taxon>
        <taxon>Lepidosauria</taxon>
        <taxon>Squamata</taxon>
        <taxon>Bifurcata</taxon>
        <taxon>Unidentata</taxon>
        <taxon>Episquamata</taxon>
        <taxon>Toxicofera</taxon>
        <taxon>Iguania</taxon>
        <taxon>Dactyloidae</taxon>
        <taxon>Anolis</taxon>
    </lineage>
</organism>
<dbReference type="Ensembl" id="ENSACAT00000013034.3">
    <property type="protein sequence ID" value="ENSACAP00000012778.3"/>
    <property type="gene ID" value="ENSACAG00000013023.3"/>
</dbReference>
<evidence type="ECO:0000256" key="3">
    <source>
        <dbReference type="ARBA" id="ARBA00023125"/>
    </source>
</evidence>
<dbReference type="GO" id="GO:0005721">
    <property type="term" value="C:pericentric heterochromatin"/>
    <property type="evidence" value="ECO:0007669"/>
    <property type="project" value="UniProtKB-ARBA"/>
</dbReference>
<dbReference type="Pfam" id="PF11699">
    <property type="entry name" value="CENP-C_C"/>
    <property type="match status" value="1"/>
</dbReference>
<dbReference type="GO" id="GO:0051382">
    <property type="term" value="P:kinetochore assembly"/>
    <property type="evidence" value="ECO:0007669"/>
    <property type="project" value="InterPro"/>
</dbReference>
<evidence type="ECO:0000256" key="2">
    <source>
        <dbReference type="ARBA" id="ARBA00010291"/>
    </source>
</evidence>
<feature type="domain" description="Mif2/CENP-C cupin" evidence="10">
    <location>
        <begin position="172"/>
        <end position="254"/>
    </location>
</feature>
<evidence type="ECO:0000256" key="8">
    <source>
        <dbReference type="ARBA" id="ARBA00082151"/>
    </source>
</evidence>
<evidence type="ECO:0000259" key="10">
    <source>
        <dbReference type="Pfam" id="PF11699"/>
    </source>
</evidence>
<dbReference type="GO" id="GO:0000776">
    <property type="term" value="C:kinetochore"/>
    <property type="evidence" value="ECO:0007669"/>
    <property type="project" value="InterPro"/>
</dbReference>
<dbReference type="AlphaFoldDB" id="G1KN42"/>
<dbReference type="InterPro" id="IPR014710">
    <property type="entry name" value="RmlC-like_jellyroll"/>
</dbReference>
<accession>G1KN42</accession>
<proteinExistence type="inferred from homology"/>
<dbReference type="InterPro" id="IPR025974">
    <property type="entry name" value="Mif2/CENP-C_cupin"/>
</dbReference>
<dbReference type="PANTHER" id="PTHR16684:SF11">
    <property type="entry name" value="CENTROMERE PROTEIN C"/>
    <property type="match status" value="1"/>
</dbReference>
<comment type="subunit">
    <text evidence="6">Oligomer. Component of the CENPA-NAC complex, at least composed of CENPA, CENPC, CENPH, CENPM, CENPN, CENPT and CENPU. The CENPA-NAC complex interacts with the CENPA-CAD complex, composed of CENPI, CENPK, CENPL, CENPO, CENPP, CENPQ, CENPR and CENPS. Binds to DAXX. Interacts with DNMT3B. Interacts directly with CENPA. Identified in a centromere complex containing histones H2A, H2B and H4, and at least CENPA, CENPB, CENPC, CENPT, CENPN, HJURP, SUPT16H, SSRP1 and RSF1. Interacts with MEIKIN.</text>
</comment>
<keyword evidence="12" id="KW-1185">Reference proteome</keyword>